<evidence type="ECO:0000313" key="1">
    <source>
        <dbReference type="EMBL" id="EFW16125.1"/>
    </source>
</evidence>
<name>E9DBH3_COCPS</name>
<protein>
    <submittedName>
        <fullName evidence="1">Uncharacterized protein</fullName>
    </submittedName>
</protein>
<sequence>MDFQTDIFVYRFWKASLTNTIRYHVYRILEWNIRGVELPQCMSHIHRAVSFWARRTEAWSYGFLHTFRTLRVSSLTAWVLKIASREGMRYPHKKNSLISLNYFPLSRSIKCSRLLIRARKNTSRGNFASCRPKCLRPSSTLRVMAQSLLRTSLSSDARILQFFLLILLQERSIKKSSGITLKSSIHLACQYTMFSFYLC</sequence>
<reference evidence="2" key="2">
    <citation type="submission" date="2010-03" db="EMBL/GenBank/DDBJ databases">
        <title>The genome sequence of Coccidioides posadasii strain Silveira.</title>
        <authorList>
            <consortium name="The Broad Institute Genome Sequencing Center for Infectious Disease"/>
            <person name="Neafsey D."/>
            <person name="Orbach M."/>
            <person name="Henn M.R."/>
            <person name="Cole G.T."/>
            <person name="Galgiani J."/>
            <person name="Gardner M.J."/>
            <person name="Kirkland T.N."/>
            <person name="Taylor J.W."/>
            <person name="Young S.K."/>
            <person name="Zeng Q."/>
            <person name="Koehrsen M."/>
            <person name="Alvarado L."/>
            <person name="Berlin A."/>
            <person name="Borenstein D."/>
            <person name="Chapman S.B."/>
            <person name="Chen Z."/>
            <person name="Engels R."/>
            <person name="Freedman E."/>
            <person name="Gellesch M."/>
            <person name="Goldberg J."/>
            <person name="Griggs A."/>
            <person name="Gujja S."/>
            <person name="Heilman E."/>
            <person name="Heiman D."/>
            <person name="Howarth C."/>
            <person name="Jen D."/>
            <person name="Larson L."/>
            <person name="Mehta T."/>
            <person name="Neiman D."/>
            <person name="Park D."/>
            <person name="Pearson M."/>
            <person name="Richards J."/>
            <person name="Roberts A."/>
            <person name="Saif S."/>
            <person name="Shea T."/>
            <person name="Shenoy N."/>
            <person name="Sisk P."/>
            <person name="Stolte C."/>
            <person name="Sykes S."/>
            <person name="Walk T."/>
            <person name="White J."/>
            <person name="Yandava C."/>
            <person name="Haas B."/>
            <person name="Nusbaum C."/>
            <person name="Birren B."/>
        </authorList>
    </citation>
    <scope>NUCLEOTIDE SEQUENCE [LARGE SCALE GENOMIC DNA]</scope>
    <source>
        <strain evidence="2">RMSCC 757 / Silveira</strain>
    </source>
</reference>
<evidence type="ECO:0000313" key="2">
    <source>
        <dbReference type="Proteomes" id="UP000002497"/>
    </source>
</evidence>
<accession>E9DBH3</accession>
<dbReference type="EMBL" id="GL636498">
    <property type="protein sequence ID" value="EFW16125.1"/>
    <property type="molecule type" value="Genomic_DNA"/>
</dbReference>
<dbReference type="HOGENOM" id="CLU_1372085_0_0_1"/>
<reference evidence="2" key="1">
    <citation type="journal article" date="2010" name="Genome Res.">
        <title>Population genomic sequencing of Coccidioides fungi reveals recent hybridization and transposon control.</title>
        <authorList>
            <person name="Neafsey D.E."/>
            <person name="Barker B.M."/>
            <person name="Sharpton T.J."/>
            <person name="Stajich J.E."/>
            <person name="Park D.J."/>
            <person name="Whiston E."/>
            <person name="Hung C.-Y."/>
            <person name="McMahan C."/>
            <person name="White J."/>
            <person name="Sykes S."/>
            <person name="Heiman D."/>
            <person name="Young S."/>
            <person name="Zeng Q."/>
            <person name="Abouelleil A."/>
            <person name="Aftuck L."/>
            <person name="Bessette D."/>
            <person name="Brown A."/>
            <person name="FitzGerald M."/>
            <person name="Lui A."/>
            <person name="Macdonald J.P."/>
            <person name="Priest M."/>
            <person name="Orbach M.J."/>
            <person name="Galgiani J.N."/>
            <person name="Kirkland T.N."/>
            <person name="Cole G.T."/>
            <person name="Birren B.W."/>
            <person name="Henn M.R."/>
            <person name="Taylor J.W."/>
            <person name="Rounsley S.D."/>
        </authorList>
    </citation>
    <scope>NUCLEOTIDE SEQUENCE [LARGE SCALE GENOMIC DNA]</scope>
    <source>
        <strain evidence="2">RMSCC 757 / Silveira</strain>
    </source>
</reference>
<dbReference type="AlphaFoldDB" id="E9DBH3"/>
<dbReference type="Proteomes" id="UP000002497">
    <property type="component" value="Unassembled WGS sequence"/>
</dbReference>
<keyword evidence="2" id="KW-1185">Reference proteome</keyword>
<organism evidence="2">
    <name type="scientific">Coccidioides posadasii (strain RMSCC 757 / Silveira)</name>
    <name type="common">Valley fever fungus</name>
    <dbReference type="NCBI Taxonomy" id="443226"/>
    <lineage>
        <taxon>Eukaryota</taxon>
        <taxon>Fungi</taxon>
        <taxon>Dikarya</taxon>
        <taxon>Ascomycota</taxon>
        <taxon>Pezizomycotina</taxon>
        <taxon>Eurotiomycetes</taxon>
        <taxon>Eurotiomycetidae</taxon>
        <taxon>Onygenales</taxon>
        <taxon>Onygenaceae</taxon>
        <taxon>Coccidioides</taxon>
    </lineage>
</organism>
<gene>
    <name evidence="1" type="ORF">CPSG_07175</name>
</gene>
<dbReference type="VEuPathDB" id="FungiDB:CPSG_07175"/>
<proteinExistence type="predicted"/>